<reference evidence="4" key="1">
    <citation type="submission" date="2019-04" db="EMBL/GenBank/DDBJ databases">
        <title>Moraxella osloensis CCUG 73412, isolated from corneal scrapings as causative agent of keratitis.</title>
        <authorList>
            <person name="Connolly G."/>
            <person name="Jaen-Luchoro D."/>
            <person name="Pinyeiro-Iglesias B."/>
            <person name="Curry A."/>
            <person name="Knowles S."/>
            <person name="Moore E.R.B."/>
        </authorList>
    </citation>
    <scope>NUCLEOTIDE SEQUENCE</scope>
    <source>
        <strain evidence="4">CCUG 73412</strain>
    </source>
</reference>
<proteinExistence type="predicted"/>
<name>A0AAW6TKK1_FAUOS</name>
<feature type="domain" description="TerB-C" evidence="3">
    <location>
        <begin position="648"/>
        <end position="777"/>
    </location>
</feature>
<accession>A0AAW6TKK1</accession>
<feature type="compositionally biased region" description="Polar residues" evidence="1">
    <location>
        <begin position="690"/>
        <end position="701"/>
    </location>
</feature>
<dbReference type="InterPro" id="IPR025266">
    <property type="entry name" value="TerB_N"/>
</dbReference>
<gene>
    <name evidence="4" type="ORF">E6P75_12145</name>
</gene>
<feature type="domain" description="TerB N-terminal" evidence="2">
    <location>
        <begin position="128"/>
        <end position="307"/>
    </location>
</feature>
<feature type="region of interest" description="Disordered" evidence="1">
    <location>
        <begin position="682"/>
        <end position="701"/>
    </location>
</feature>
<dbReference type="Pfam" id="PF15615">
    <property type="entry name" value="TerB_C"/>
    <property type="match status" value="1"/>
</dbReference>
<dbReference type="AlphaFoldDB" id="A0AAW6TKK1"/>
<evidence type="ECO:0000259" key="2">
    <source>
        <dbReference type="Pfam" id="PF13208"/>
    </source>
</evidence>
<dbReference type="InterPro" id="IPR028932">
    <property type="entry name" value="TerB-C"/>
</dbReference>
<dbReference type="Gene3D" id="1.10.3680.10">
    <property type="entry name" value="TerB-like"/>
    <property type="match status" value="1"/>
</dbReference>
<dbReference type="InterPro" id="IPR029024">
    <property type="entry name" value="TerB-like"/>
</dbReference>
<organism evidence="4">
    <name type="scientific">Faucicola osloensis</name>
    <name type="common">Moraxella osloensis</name>
    <dbReference type="NCBI Taxonomy" id="34062"/>
    <lineage>
        <taxon>Bacteria</taxon>
        <taxon>Pseudomonadati</taxon>
        <taxon>Pseudomonadota</taxon>
        <taxon>Gammaproteobacteria</taxon>
        <taxon>Moraxellales</taxon>
        <taxon>Moraxellaceae</taxon>
        <taxon>Faucicola</taxon>
    </lineage>
</organism>
<sequence length="782" mass="89533">MQKLKILIAKSSEFLKNLGNQHASGNQHNNALRAINSNSPPQPIMHDDDFANFTISPHSTHQQSQLNQLNEFNAMPVQIYPRPTRSEPQSQAQWLTYDASLTIQGRTIRKGLIYHTWSMPRSRRFTIEPSLLINNMGVSGHTNFTVSSQNVYQDDTLGYWPSYVELSPQCKGVYLDWLASKRDYPNMPIGYVFIYFYGLEYRIITNLENDNVSIDEFAQIYEEVERLLGIYSHNQSFKYYATNFLTLMQFSRPHLFSVDESEDDENMNAESFRFELAKTVVEKRPIPASLALAWLKFSENYSLKTPARRCETEFKQLFNHRYQQAFGRGLEVSENKTRLKFDYRPASRLMQSVNINVGDLPDPSRLTTPVKRLAEIADDCTELLNPLSRYLAKEGSQRTDLSALLLMPEELIDANQQPILRKFCQWAQQMIEEQEGLVWVSDFWDHVGRDLPQTLGKKDFDFMHAIANKAGFAIAPDVNLHQQKLKTDGYIVLYQPMPDFIKPSTTFNQVVVMLRIGALVAVNDNQVSEKEVLTVVSLIDQQERLTDNEKMSLRAYLLWQLNTPNNAQGLKSRLTALPANALDIVKRYILRIAMAEGQIDNAKIKRLEKLYTSLGFDKSQLTSDIHQMQTNTSGSAETTLNEQAKMPQAGVINQDVLAKHEQDTLHAQTLLAQIFASQDSEETLEAIPQPESSSKPVHANQTYNANGLESSYKQLFQQLISKEKWSYEEFTELCRPANMMPDAVIEVLNDWAYDSVDAPVIDAEEMIYIDFEIVEELQALLH</sequence>
<dbReference type="Pfam" id="PF13208">
    <property type="entry name" value="TerB_N"/>
    <property type="match status" value="1"/>
</dbReference>
<evidence type="ECO:0000256" key="1">
    <source>
        <dbReference type="SAM" id="MobiDB-lite"/>
    </source>
</evidence>
<comment type="caution">
    <text evidence="4">The sequence shown here is derived from an EMBL/GenBank/DDBJ whole genome shotgun (WGS) entry which is preliminary data.</text>
</comment>
<dbReference type="EMBL" id="SSCJ01000016">
    <property type="protein sequence ID" value="MDI4510942.1"/>
    <property type="molecule type" value="Genomic_DNA"/>
</dbReference>
<dbReference type="SUPFAM" id="SSF158682">
    <property type="entry name" value="TerB-like"/>
    <property type="match status" value="1"/>
</dbReference>
<dbReference type="CDD" id="cd07176">
    <property type="entry name" value="terB"/>
    <property type="match status" value="1"/>
</dbReference>
<evidence type="ECO:0000259" key="3">
    <source>
        <dbReference type="Pfam" id="PF15615"/>
    </source>
</evidence>
<protein>
    <submittedName>
        <fullName evidence="4">ATPase</fullName>
    </submittedName>
</protein>
<evidence type="ECO:0000313" key="4">
    <source>
        <dbReference type="EMBL" id="MDI4510942.1"/>
    </source>
</evidence>